<evidence type="ECO:0000313" key="14">
    <source>
        <dbReference type="EMBL" id="KAG7305781.1"/>
    </source>
</evidence>
<dbReference type="PRINTS" id="PR02086">
    <property type="entry name" value="PUTNUCHARBI1"/>
</dbReference>
<evidence type="ECO:0000313" key="15">
    <source>
        <dbReference type="Proteomes" id="UP000823941"/>
    </source>
</evidence>
<feature type="domain" description="DDE Tnp4" evidence="13">
    <location>
        <begin position="76"/>
        <end position="226"/>
    </location>
</feature>
<comment type="function">
    <text evidence="12">Transposase-derived protein that may have nuclease activity. Does not have transposase activity.</text>
</comment>
<comment type="similarity">
    <text evidence="4">Belongs to the HARBI1 family.</text>
</comment>
<dbReference type="EMBL" id="JAHIBW010000013">
    <property type="protein sequence ID" value="KAG7305781.1"/>
    <property type="molecule type" value="Genomic_DNA"/>
</dbReference>
<evidence type="ECO:0000256" key="6">
    <source>
        <dbReference type="ARBA" id="ARBA00022490"/>
    </source>
</evidence>
<evidence type="ECO:0000256" key="10">
    <source>
        <dbReference type="ARBA" id="ARBA00023242"/>
    </source>
</evidence>
<proteinExistence type="inferred from homology"/>
<dbReference type="InterPro" id="IPR026103">
    <property type="entry name" value="HARBI1_animal"/>
</dbReference>
<evidence type="ECO:0000259" key="13">
    <source>
        <dbReference type="Pfam" id="PF13359"/>
    </source>
</evidence>
<evidence type="ECO:0000256" key="7">
    <source>
        <dbReference type="ARBA" id="ARBA00022722"/>
    </source>
</evidence>
<keyword evidence="15" id="KW-1185">Reference proteome</keyword>
<keyword evidence="10" id="KW-0539">Nucleus</keyword>
<evidence type="ECO:0000256" key="1">
    <source>
        <dbReference type="ARBA" id="ARBA00001968"/>
    </source>
</evidence>
<comment type="caution">
    <text evidence="14">The sequence shown here is derived from an EMBL/GenBank/DDBJ whole genome shotgun (WGS) entry which is preliminary data.</text>
</comment>
<dbReference type="InterPro" id="IPR045249">
    <property type="entry name" value="HARBI1-like"/>
</dbReference>
<evidence type="ECO:0000256" key="4">
    <source>
        <dbReference type="ARBA" id="ARBA00006958"/>
    </source>
</evidence>
<comment type="cofactor">
    <cofactor evidence="1">
        <name>a divalent metal cation</name>
        <dbReference type="ChEBI" id="CHEBI:60240"/>
    </cofactor>
</comment>
<evidence type="ECO:0000256" key="5">
    <source>
        <dbReference type="ARBA" id="ARBA00015519"/>
    </source>
</evidence>
<dbReference type="Pfam" id="PF13359">
    <property type="entry name" value="DDE_Tnp_4"/>
    <property type="match status" value="1"/>
</dbReference>
<keyword evidence="7" id="KW-0540">Nuclease</keyword>
<protein>
    <recommendedName>
        <fullName evidence="5">Putative nuclease HARBI1</fullName>
    </recommendedName>
    <alternativeName>
        <fullName evidence="11">Harbinger transposase-derived nuclease</fullName>
    </alternativeName>
</protein>
<sequence>MCRLLLTMRYYATGSFLTVVGDFTGVSKTSASRIVKTVSEAIARLRPQFIQFPRDNIQIQQEFFDIARFPKLIGAIDCTHVAIKSPGGDIAENYRDRKSNFSFNVQTVVDAKLKIMDIVARWPGAVHDQTIFNNSHIKQRLINKEFGDCVIVGDKGYENTAYLLTPVQNPITPAEHLYNEAQIRSRNVVERTYGVLKNRFPVLSKKIILHVSRVQSVIVAYAVLHNIAIDMRDDLLFQDNIPPDVDDNEQIATPLNMQDTNVRNRLINNYFVSLLR</sequence>
<evidence type="ECO:0000256" key="3">
    <source>
        <dbReference type="ARBA" id="ARBA00004496"/>
    </source>
</evidence>
<evidence type="ECO:0000256" key="2">
    <source>
        <dbReference type="ARBA" id="ARBA00004123"/>
    </source>
</evidence>
<gene>
    <name evidence="14" type="ORF">JYU34_009914</name>
</gene>
<dbReference type="PANTHER" id="PTHR22930:SF289">
    <property type="entry name" value="DDE TNP4 DOMAIN-CONTAINING PROTEIN-RELATED"/>
    <property type="match status" value="1"/>
</dbReference>
<dbReference type="InterPro" id="IPR027806">
    <property type="entry name" value="HARBI1_dom"/>
</dbReference>
<dbReference type="Proteomes" id="UP000823941">
    <property type="component" value="Chromosome 13"/>
</dbReference>
<dbReference type="PANTHER" id="PTHR22930">
    <property type="match status" value="1"/>
</dbReference>
<accession>A0ABQ7QKS3</accession>
<evidence type="ECO:0000256" key="9">
    <source>
        <dbReference type="ARBA" id="ARBA00022801"/>
    </source>
</evidence>
<evidence type="ECO:0000256" key="12">
    <source>
        <dbReference type="ARBA" id="ARBA00045850"/>
    </source>
</evidence>
<keyword evidence="8" id="KW-0479">Metal-binding</keyword>
<name>A0ABQ7QKS3_PLUXY</name>
<keyword evidence="6" id="KW-0963">Cytoplasm</keyword>
<evidence type="ECO:0000256" key="11">
    <source>
        <dbReference type="ARBA" id="ARBA00030126"/>
    </source>
</evidence>
<evidence type="ECO:0000256" key="8">
    <source>
        <dbReference type="ARBA" id="ARBA00022723"/>
    </source>
</evidence>
<organism evidence="14 15">
    <name type="scientific">Plutella xylostella</name>
    <name type="common">Diamondback moth</name>
    <name type="synonym">Plutella maculipennis</name>
    <dbReference type="NCBI Taxonomy" id="51655"/>
    <lineage>
        <taxon>Eukaryota</taxon>
        <taxon>Metazoa</taxon>
        <taxon>Ecdysozoa</taxon>
        <taxon>Arthropoda</taxon>
        <taxon>Hexapoda</taxon>
        <taxon>Insecta</taxon>
        <taxon>Pterygota</taxon>
        <taxon>Neoptera</taxon>
        <taxon>Endopterygota</taxon>
        <taxon>Lepidoptera</taxon>
        <taxon>Glossata</taxon>
        <taxon>Ditrysia</taxon>
        <taxon>Yponomeutoidea</taxon>
        <taxon>Plutellidae</taxon>
        <taxon>Plutella</taxon>
    </lineage>
</organism>
<reference evidence="14 15" key="1">
    <citation type="submission" date="2021-06" db="EMBL/GenBank/DDBJ databases">
        <title>A haploid diamondback moth (Plutella xylostella L.) genome assembly resolves 31 chromosomes and identifies a diamide resistance mutation.</title>
        <authorList>
            <person name="Ward C.M."/>
            <person name="Perry K.D."/>
            <person name="Baker G."/>
            <person name="Powis K."/>
            <person name="Heckel D.G."/>
            <person name="Baxter S.W."/>
        </authorList>
    </citation>
    <scope>NUCLEOTIDE SEQUENCE [LARGE SCALE GENOMIC DNA]</scope>
    <source>
        <strain evidence="14 15">LV</strain>
        <tissue evidence="14">Single pupa</tissue>
    </source>
</reference>
<comment type="subcellular location">
    <subcellularLocation>
        <location evidence="3">Cytoplasm</location>
    </subcellularLocation>
    <subcellularLocation>
        <location evidence="2">Nucleus</location>
    </subcellularLocation>
</comment>
<keyword evidence="9" id="KW-0378">Hydrolase</keyword>